<keyword evidence="1" id="KW-0472">Membrane</keyword>
<accession>A0A9N9A233</accession>
<name>A0A9N9A233_9GLOM</name>
<comment type="caution">
    <text evidence="2">The sequence shown here is derived from an EMBL/GenBank/DDBJ whole genome shotgun (WGS) entry which is preliminary data.</text>
</comment>
<evidence type="ECO:0000313" key="3">
    <source>
        <dbReference type="Proteomes" id="UP000789759"/>
    </source>
</evidence>
<dbReference type="Proteomes" id="UP000789759">
    <property type="component" value="Unassembled WGS sequence"/>
</dbReference>
<reference evidence="2" key="1">
    <citation type="submission" date="2021-06" db="EMBL/GenBank/DDBJ databases">
        <authorList>
            <person name="Kallberg Y."/>
            <person name="Tangrot J."/>
            <person name="Rosling A."/>
        </authorList>
    </citation>
    <scope>NUCLEOTIDE SEQUENCE</scope>
    <source>
        <strain evidence="2">FL966</strain>
    </source>
</reference>
<dbReference type="EMBL" id="CAJVQA010001462">
    <property type="protein sequence ID" value="CAG8515288.1"/>
    <property type="molecule type" value="Genomic_DNA"/>
</dbReference>
<keyword evidence="1" id="KW-0812">Transmembrane</keyword>
<keyword evidence="1" id="KW-1133">Transmembrane helix</keyword>
<evidence type="ECO:0000256" key="1">
    <source>
        <dbReference type="SAM" id="Phobius"/>
    </source>
</evidence>
<gene>
    <name evidence="2" type="ORF">CPELLU_LOCUS3117</name>
</gene>
<sequence length="456" mass="52024">MQQALMLVDEATESKSDAMQQALMLVDESTESKSLNKIRSQLIRKCKRGFKFSNDKSVRPASETAFEISLKPELNLPELKLLEIKSGFDNEINHENDIFYDKNFTVAGNFGADLHWFSAFLRMSSRNLFRFLYQPTSKFIDDVKKALMENTNSEKIEALCEVTKNYGNFYAHRLVFGSATFKTETRSFSSEEVSKDSNVELEAGGSSHMQSVDVKITSGTKNGMKGHYINKTFKSESIGGEDYTEWEIIGAVVQFLISKKLAYLLISFLSSYCLLVYGIMNLNIVDLKIPVKSLIDTFVELWNIDIFEKISQYPNAFNHFFTIFLSRGLSTSETKLIESLDFDHQDNEIYFWIDEDGGRLTKYNRVSLDLECFSYLEKLKRQYGGNEEGLKDKFRRKKHNYSLKMSSQESGCNCGDSCKCGATCNCGSSQTKTTDTAPKRAFVIRKRNDNAYVSFV</sequence>
<organism evidence="2 3">
    <name type="scientific">Cetraspora pellucida</name>
    <dbReference type="NCBI Taxonomy" id="1433469"/>
    <lineage>
        <taxon>Eukaryota</taxon>
        <taxon>Fungi</taxon>
        <taxon>Fungi incertae sedis</taxon>
        <taxon>Mucoromycota</taxon>
        <taxon>Glomeromycotina</taxon>
        <taxon>Glomeromycetes</taxon>
        <taxon>Diversisporales</taxon>
        <taxon>Gigasporaceae</taxon>
        <taxon>Cetraspora</taxon>
    </lineage>
</organism>
<feature type="transmembrane region" description="Helical" evidence="1">
    <location>
        <begin position="261"/>
        <end position="280"/>
    </location>
</feature>
<dbReference type="AlphaFoldDB" id="A0A9N9A233"/>
<evidence type="ECO:0000313" key="2">
    <source>
        <dbReference type="EMBL" id="CAG8515288.1"/>
    </source>
</evidence>
<keyword evidence="3" id="KW-1185">Reference proteome</keyword>
<dbReference type="OrthoDB" id="2405847at2759"/>
<protein>
    <submittedName>
        <fullName evidence="2">12515_t:CDS:1</fullName>
    </submittedName>
</protein>
<proteinExistence type="predicted"/>